<protein>
    <recommendedName>
        <fullName evidence="2">ABC transporter ATP-binding protein</fullName>
    </recommendedName>
</protein>
<dbReference type="EMBL" id="CP068242">
    <property type="protein sequence ID" value="QQV79675.1"/>
    <property type="molecule type" value="Genomic_DNA"/>
</dbReference>
<dbReference type="Gene3D" id="3.40.50.300">
    <property type="entry name" value="P-loop containing nucleotide triphosphate hydrolases"/>
    <property type="match status" value="1"/>
</dbReference>
<proteinExistence type="predicted"/>
<evidence type="ECO:0008006" key="2">
    <source>
        <dbReference type="Google" id="ProtNLM"/>
    </source>
</evidence>
<dbReference type="AlphaFoldDB" id="A0A974S7C9"/>
<organism evidence="1">
    <name type="scientific">Enterococcus faecalis</name>
    <name type="common">Streptococcus faecalis</name>
    <dbReference type="NCBI Taxonomy" id="1351"/>
    <lineage>
        <taxon>Bacteria</taxon>
        <taxon>Bacillati</taxon>
        <taxon>Bacillota</taxon>
        <taxon>Bacilli</taxon>
        <taxon>Lactobacillales</taxon>
        <taxon>Enterococcaceae</taxon>
        <taxon>Enterococcus</taxon>
    </lineage>
</organism>
<reference evidence="1" key="1">
    <citation type="submission" date="2021-01" db="EMBL/GenBank/DDBJ databases">
        <title>Enterococcus.</title>
        <authorList>
            <person name="Du X."/>
            <person name="Wang N."/>
        </authorList>
    </citation>
    <scope>NUCLEOTIDE SEQUENCE [LARGE SCALE GENOMIC DNA]</scope>
    <source>
        <strain evidence="1">T90-2</strain>
    </source>
</reference>
<dbReference type="SUPFAM" id="SSF52540">
    <property type="entry name" value="P-loop containing nucleoside triphosphate hydrolases"/>
    <property type="match status" value="1"/>
</dbReference>
<evidence type="ECO:0000313" key="1">
    <source>
        <dbReference type="EMBL" id="QQV79675.1"/>
    </source>
</evidence>
<gene>
    <name evidence="1" type="ORF">JG559_00230</name>
</gene>
<dbReference type="InterPro" id="IPR027417">
    <property type="entry name" value="P-loop_NTPase"/>
</dbReference>
<name>A0A974S7C9_ENTFL</name>
<accession>A0A974S7C9</accession>
<sequence>MLLQDTPIVLLDEPTTGLDPITEQQLLWETFLRH</sequence>